<feature type="region of interest" description="Disordered" evidence="1">
    <location>
        <begin position="1"/>
        <end position="28"/>
    </location>
</feature>
<dbReference type="CDD" id="cd06357">
    <property type="entry name" value="PBP1_AmiC"/>
    <property type="match status" value="1"/>
</dbReference>
<evidence type="ECO:0000313" key="2">
    <source>
        <dbReference type="EMBL" id="CAB3852038.1"/>
    </source>
</evidence>
<dbReference type="Pfam" id="PF13433">
    <property type="entry name" value="Peripla_BP_5"/>
    <property type="match status" value="1"/>
</dbReference>
<proteinExistence type="predicted"/>
<dbReference type="AlphaFoldDB" id="A0A6S7CJ88"/>
<protein>
    <submittedName>
        <fullName evidence="2">Aliphatic amidase expression-regulating protein</fullName>
    </submittedName>
</protein>
<sequence length="405" mass="44574">MNRPGARGAPAAILQKEAPMTSRTDRDAATPGWRIGVLYSRSGVTGTTESQHFFGTVLAVEEINALGGVLGRPLEPVVYDPRSDAEEYRRLAARLLLDDEVNVIFGGCTSHCRKAMLPVVERNNALLWYASVYEGFEYSPNIIYTGAAPNQGSMQLAAYLIQHCGKRIFLVGADYIYPRETNRIMRDTVEEHGGEILDETYLPLGCDEGEIIDVVRDIRRIRPDVVFSTLIGDDAQRFYRRYHAACEADPGAPHIPIASLTMAESEVAEIGPGLCAGHITAATYFNTVDSPANAHFLARWRARFGDRPASVYAEACYSQMHLFARALQRAGSLDTRKLAQAVHQVGFDAPGGRLTILAENNHSVLTPRIGVCRADGRFDIVWASGEPVKPDPYLTAFGLDEFWLA</sequence>
<dbReference type="EMBL" id="CADILE010000004">
    <property type="protein sequence ID" value="CAB3852038.1"/>
    <property type="molecule type" value="Genomic_DNA"/>
</dbReference>
<dbReference type="Proteomes" id="UP000494122">
    <property type="component" value="Unassembled WGS sequence"/>
</dbReference>
<reference evidence="2 3" key="1">
    <citation type="submission" date="2020-04" db="EMBL/GenBank/DDBJ databases">
        <authorList>
            <person name="De Canck E."/>
        </authorList>
    </citation>
    <scope>NUCLEOTIDE SEQUENCE [LARGE SCALE GENOMIC DNA]</scope>
    <source>
        <strain evidence="2 3">LMG 3328</strain>
    </source>
</reference>
<evidence type="ECO:0000256" key="1">
    <source>
        <dbReference type="SAM" id="MobiDB-lite"/>
    </source>
</evidence>
<organism evidence="2 3">
    <name type="scientific">Achromobacter ruhlandii</name>
    <dbReference type="NCBI Taxonomy" id="72557"/>
    <lineage>
        <taxon>Bacteria</taxon>
        <taxon>Pseudomonadati</taxon>
        <taxon>Pseudomonadota</taxon>
        <taxon>Betaproteobacteria</taxon>
        <taxon>Burkholderiales</taxon>
        <taxon>Alcaligenaceae</taxon>
        <taxon>Achromobacter</taxon>
    </lineage>
</organism>
<name>A0A6S7CJ88_9BURK</name>
<dbReference type="SUPFAM" id="SSF53822">
    <property type="entry name" value="Periplasmic binding protein-like I"/>
    <property type="match status" value="1"/>
</dbReference>
<dbReference type="InterPro" id="IPR028082">
    <property type="entry name" value="Peripla_BP_I"/>
</dbReference>
<accession>A0A6S7CJ88</accession>
<dbReference type="PANTHER" id="PTHR47628">
    <property type="match status" value="1"/>
</dbReference>
<evidence type="ECO:0000313" key="3">
    <source>
        <dbReference type="Proteomes" id="UP000494122"/>
    </source>
</evidence>
<gene>
    <name evidence="2" type="primary">amiC_2</name>
    <name evidence="2" type="ORF">LMG3328_01831</name>
</gene>
<dbReference type="Gene3D" id="3.40.50.2300">
    <property type="match status" value="2"/>
</dbReference>
<dbReference type="PANTHER" id="PTHR47628:SF1">
    <property type="entry name" value="ALIPHATIC AMIDASE EXPRESSION-REGULATING PROTEIN"/>
    <property type="match status" value="1"/>
</dbReference>
<dbReference type="GO" id="GO:0033218">
    <property type="term" value="F:amide binding"/>
    <property type="evidence" value="ECO:0007669"/>
    <property type="project" value="InterPro"/>
</dbReference>
<dbReference type="InterPro" id="IPR039570">
    <property type="entry name" value="AmiC_PBP1"/>
</dbReference>